<dbReference type="AlphaFoldDB" id="A0A6C0HRZ6"/>
<sequence length="186" mass="20575">MPYDQSTFGTLLYGVKGVGFAIRKQGRVRLGGGINGLMAMPTVDKVMDSEFETTRVLVKEVWNNRPVLRNITGAKTYGDYACTPFRKVMNAGDVFTRVNYSCGGNCQTPQSIPGIASIKNSIGAIQSFCDRSLHPPSSCNVRYVYDSSDYTRYLKQNATLKNYNDLSFGGDQNNGSYQALQASKRY</sequence>
<accession>A0A6C0HRZ6</accession>
<evidence type="ECO:0000313" key="1">
    <source>
        <dbReference type="EMBL" id="QHT83160.1"/>
    </source>
</evidence>
<organism evidence="1">
    <name type="scientific">viral metagenome</name>
    <dbReference type="NCBI Taxonomy" id="1070528"/>
    <lineage>
        <taxon>unclassified sequences</taxon>
        <taxon>metagenomes</taxon>
        <taxon>organismal metagenomes</taxon>
    </lineage>
</organism>
<dbReference type="EMBL" id="MN740006">
    <property type="protein sequence ID" value="QHT83160.1"/>
    <property type="molecule type" value="Genomic_DNA"/>
</dbReference>
<proteinExistence type="predicted"/>
<protein>
    <submittedName>
        <fullName evidence="1">Uncharacterized protein</fullName>
    </submittedName>
</protein>
<reference evidence="1" key="1">
    <citation type="journal article" date="2020" name="Nature">
        <title>Giant virus diversity and host interactions through global metagenomics.</title>
        <authorList>
            <person name="Schulz F."/>
            <person name="Roux S."/>
            <person name="Paez-Espino D."/>
            <person name="Jungbluth S."/>
            <person name="Walsh D.A."/>
            <person name="Denef V.J."/>
            <person name="McMahon K.D."/>
            <person name="Konstantinidis K.T."/>
            <person name="Eloe-Fadrosh E.A."/>
            <person name="Kyrpides N.C."/>
            <person name="Woyke T."/>
        </authorList>
    </citation>
    <scope>NUCLEOTIDE SEQUENCE</scope>
    <source>
        <strain evidence="1">GVMAG-M-3300023184-167</strain>
    </source>
</reference>
<name>A0A6C0HRZ6_9ZZZZ</name>